<dbReference type="AlphaFoldDB" id="A0A7R8ZRE7"/>
<dbReference type="EMBL" id="OB662031">
    <property type="protein sequence ID" value="CAD7229374.1"/>
    <property type="molecule type" value="Genomic_DNA"/>
</dbReference>
<gene>
    <name evidence="1" type="ORF">CTOB1V02_LOCUS7246</name>
</gene>
<proteinExistence type="predicted"/>
<name>A0A7R8ZRE7_9CRUS</name>
<sequence>MSRHASELQQIGEDMIMRWNARKRYQELTMTLTLGRSVERAVCYRIGDGTAQLNRGAFGEHRKQPPKRKFTIWENWDVLIGSNGFNRTRGAEEAAHSYFQSDAPAEFIFLVMYEDIVDAKVTAVLSNVVDAMTADGKHEKHRK</sequence>
<evidence type="ECO:0000313" key="1">
    <source>
        <dbReference type="EMBL" id="CAD7229374.1"/>
    </source>
</evidence>
<accession>A0A7R8ZRE7</accession>
<organism evidence="1">
    <name type="scientific">Cyprideis torosa</name>
    <dbReference type="NCBI Taxonomy" id="163714"/>
    <lineage>
        <taxon>Eukaryota</taxon>
        <taxon>Metazoa</taxon>
        <taxon>Ecdysozoa</taxon>
        <taxon>Arthropoda</taxon>
        <taxon>Crustacea</taxon>
        <taxon>Oligostraca</taxon>
        <taxon>Ostracoda</taxon>
        <taxon>Podocopa</taxon>
        <taxon>Podocopida</taxon>
        <taxon>Cytherocopina</taxon>
        <taxon>Cytheroidea</taxon>
        <taxon>Cytherideidae</taxon>
        <taxon>Cyprideis</taxon>
    </lineage>
</organism>
<protein>
    <submittedName>
        <fullName evidence="1">Uncharacterized protein</fullName>
    </submittedName>
</protein>
<reference evidence="1" key="1">
    <citation type="submission" date="2020-11" db="EMBL/GenBank/DDBJ databases">
        <authorList>
            <person name="Tran Van P."/>
        </authorList>
    </citation>
    <scope>NUCLEOTIDE SEQUENCE</scope>
</reference>